<dbReference type="Proteomes" id="UP000075950">
    <property type="component" value="Chromosome"/>
</dbReference>
<dbReference type="OrthoDB" id="4807929at2"/>
<dbReference type="Proteomes" id="UP000031488">
    <property type="component" value="Unassembled WGS sequence"/>
</dbReference>
<reference evidence="2" key="3">
    <citation type="submission" date="2016-03" db="EMBL/GenBank/DDBJ databases">
        <authorList>
            <person name="Zhu Y."/>
            <person name="Sun C."/>
        </authorList>
    </citation>
    <scope>NUCLEOTIDE SEQUENCE</scope>
    <source>
        <strain evidence="2">BS258</strain>
    </source>
</reference>
<sequence length="67" mass="7129">MMLRKWKTRVVTGLFVCGGLGFLLALLPGLSGVFWPVWLISCAACILGLVIAFTLPSAKPADALPRA</sequence>
<proteinExistence type="predicted"/>
<evidence type="ECO:0000313" key="2">
    <source>
        <dbReference type="EMBL" id="AMT95153.1"/>
    </source>
</evidence>
<protein>
    <submittedName>
        <fullName evidence="3">Uncharacterized protein</fullName>
    </submittedName>
</protein>
<name>A0A0B9APF8_BRELN</name>
<evidence type="ECO:0000256" key="1">
    <source>
        <dbReference type="SAM" id="Phobius"/>
    </source>
</evidence>
<dbReference type="KEGG" id="bly:A2T55_16755"/>
<accession>A0A144MKL4</accession>
<evidence type="ECO:0000313" key="4">
    <source>
        <dbReference type="Proteomes" id="UP000031488"/>
    </source>
</evidence>
<reference evidence="5" key="2">
    <citation type="submission" date="2016-03" db="EMBL/GenBank/DDBJ databases">
        <authorList>
            <person name="Ploux O."/>
        </authorList>
    </citation>
    <scope>NUCLEOTIDE SEQUENCE [LARGE SCALE GENOMIC DNA]</scope>
    <source>
        <strain evidence="5">BS258</strain>
    </source>
</reference>
<dbReference type="RefSeq" id="WP_039211971.1">
    <property type="nucleotide sequence ID" value="NZ_CP014869.1"/>
</dbReference>
<accession>A0A0B9APF8</accession>
<organism evidence="3 4">
    <name type="scientific">Brevibacterium linens</name>
    <dbReference type="NCBI Taxonomy" id="1703"/>
    <lineage>
        <taxon>Bacteria</taxon>
        <taxon>Bacillati</taxon>
        <taxon>Actinomycetota</taxon>
        <taxon>Actinomycetes</taxon>
        <taxon>Micrococcales</taxon>
        <taxon>Brevibacteriaceae</taxon>
        <taxon>Brevibacterium</taxon>
    </lineage>
</organism>
<dbReference type="PATRIC" id="fig|1703.6.peg.3219"/>
<reference evidence="3 4" key="1">
    <citation type="submission" date="2014-11" db="EMBL/GenBank/DDBJ databases">
        <title>Draft Genome Sequence of Brevibacterium linens AE038-8.</title>
        <authorList>
            <person name="Maizel D."/>
            <person name="Utturkar S.M."/>
            <person name="Brown S.D."/>
            <person name="Ferrero M."/>
            <person name="Rosen B.P."/>
        </authorList>
    </citation>
    <scope>NUCLEOTIDE SEQUENCE [LARGE SCALE GENOMIC DNA]</scope>
    <source>
        <strain evidence="3 4">AE038-8</strain>
    </source>
</reference>
<keyword evidence="1" id="KW-1133">Transmembrane helix</keyword>
<feature type="transmembrane region" description="Helical" evidence="1">
    <location>
        <begin position="35"/>
        <end position="56"/>
    </location>
</feature>
<evidence type="ECO:0000313" key="5">
    <source>
        <dbReference type="Proteomes" id="UP000075950"/>
    </source>
</evidence>
<dbReference type="EMBL" id="CP014869">
    <property type="protein sequence ID" value="AMT95153.1"/>
    <property type="molecule type" value="Genomic_DNA"/>
</dbReference>
<dbReference type="AlphaFoldDB" id="A0A0B9APF8"/>
<keyword evidence="1" id="KW-0812">Transmembrane</keyword>
<keyword evidence="4" id="KW-1185">Reference proteome</keyword>
<gene>
    <name evidence="2" type="ORF">A2T55_16755</name>
    <name evidence="3" type="ORF">AE0388_3262</name>
</gene>
<dbReference type="EMBL" id="JTJZ01000022">
    <property type="protein sequence ID" value="KHS51190.1"/>
    <property type="molecule type" value="Genomic_DNA"/>
</dbReference>
<keyword evidence="1" id="KW-0472">Membrane</keyword>
<evidence type="ECO:0000313" key="3">
    <source>
        <dbReference type="EMBL" id="KHS51190.1"/>
    </source>
</evidence>